<sequence length="124" mass="13736">MADQSKPITDGWEPPVPPIKIRSQGGSIEKDKMPKEAMDEYLKCQEVAYKKAEVLGKPISELTVKVNIDCSDALKGLKAVQREAKKATQALKELDKTKRYIGVDLANGPDQSVVMNHETILEDL</sequence>
<name>A0A4Z0GGG8_9BACL</name>
<dbReference type="RefSeq" id="WP_135350159.1">
    <property type="nucleotide sequence ID" value="NZ_SRJD01000048.1"/>
</dbReference>
<dbReference type="Proteomes" id="UP000298347">
    <property type="component" value="Unassembled WGS sequence"/>
</dbReference>
<dbReference type="OrthoDB" id="2974619at2"/>
<comment type="caution">
    <text evidence="2">The sequence shown here is derived from an EMBL/GenBank/DDBJ whole genome shotgun (WGS) entry which is preliminary data.</text>
</comment>
<reference evidence="2 3" key="1">
    <citation type="journal article" date="2015" name="Int. J. Syst. Evol. Microbiol.">
        <title>Sporolactobacillus shoreae sp. nov. and Sporolactobacillus spathodeae sp. nov., two spore-forming lactic acid bacteria isolated from tree barks in Thailand.</title>
        <authorList>
            <person name="Thamacharoensuk T."/>
            <person name="Kitahara M."/>
            <person name="Ohkuma M."/>
            <person name="Thongchul N."/>
            <person name="Tanasupawat S."/>
        </authorList>
    </citation>
    <scope>NUCLEOTIDE SEQUENCE [LARGE SCALE GENOMIC DNA]</scope>
    <source>
        <strain evidence="2 3">BK92</strain>
    </source>
</reference>
<feature type="region of interest" description="Disordered" evidence="1">
    <location>
        <begin position="1"/>
        <end position="32"/>
    </location>
</feature>
<organism evidence="2 3">
    <name type="scientific">Sporolactobacillus shoreae</name>
    <dbReference type="NCBI Taxonomy" id="1465501"/>
    <lineage>
        <taxon>Bacteria</taxon>
        <taxon>Bacillati</taxon>
        <taxon>Bacillota</taxon>
        <taxon>Bacilli</taxon>
        <taxon>Bacillales</taxon>
        <taxon>Sporolactobacillaceae</taxon>
        <taxon>Sporolactobacillus</taxon>
    </lineage>
</organism>
<gene>
    <name evidence="2" type="ORF">E4665_17890</name>
</gene>
<protein>
    <submittedName>
        <fullName evidence="2">Uncharacterized protein</fullName>
    </submittedName>
</protein>
<evidence type="ECO:0000256" key="1">
    <source>
        <dbReference type="SAM" id="MobiDB-lite"/>
    </source>
</evidence>
<evidence type="ECO:0000313" key="3">
    <source>
        <dbReference type="Proteomes" id="UP000298347"/>
    </source>
</evidence>
<accession>A0A4Z0GGG8</accession>
<proteinExistence type="predicted"/>
<dbReference type="AlphaFoldDB" id="A0A4Z0GGG8"/>
<dbReference type="EMBL" id="SRJD01000048">
    <property type="protein sequence ID" value="TGA95534.1"/>
    <property type="molecule type" value="Genomic_DNA"/>
</dbReference>
<evidence type="ECO:0000313" key="2">
    <source>
        <dbReference type="EMBL" id="TGA95534.1"/>
    </source>
</evidence>
<keyword evidence="3" id="KW-1185">Reference proteome</keyword>